<dbReference type="AlphaFoldDB" id="A0A1H6H618"/>
<gene>
    <name evidence="2" type="ORF">SAMN04244559_00960</name>
</gene>
<dbReference type="OrthoDB" id="7364093at2"/>
<organism evidence="2 3">
    <name type="scientific">Magnetospirillum fulvum</name>
    <name type="common">Rhodospirillum fulvum</name>
    <dbReference type="NCBI Taxonomy" id="1082"/>
    <lineage>
        <taxon>Bacteria</taxon>
        <taxon>Pseudomonadati</taxon>
        <taxon>Pseudomonadota</taxon>
        <taxon>Alphaproteobacteria</taxon>
        <taxon>Rhodospirillales</taxon>
        <taxon>Rhodospirillaceae</taxon>
        <taxon>Magnetospirillum</taxon>
    </lineage>
</organism>
<feature type="transmembrane region" description="Helical" evidence="1">
    <location>
        <begin position="197"/>
        <end position="224"/>
    </location>
</feature>
<keyword evidence="1" id="KW-0472">Membrane</keyword>
<feature type="transmembrane region" description="Helical" evidence="1">
    <location>
        <begin position="230"/>
        <end position="253"/>
    </location>
</feature>
<feature type="transmembrane region" description="Helical" evidence="1">
    <location>
        <begin position="50"/>
        <end position="69"/>
    </location>
</feature>
<proteinExistence type="predicted"/>
<dbReference type="RefSeq" id="WP_074766075.1">
    <property type="nucleotide sequence ID" value="NZ_FNWO01000003.1"/>
</dbReference>
<evidence type="ECO:0000256" key="1">
    <source>
        <dbReference type="SAM" id="Phobius"/>
    </source>
</evidence>
<dbReference type="EMBL" id="FNWO01000003">
    <property type="protein sequence ID" value="SEH30732.1"/>
    <property type="molecule type" value="Genomic_DNA"/>
</dbReference>
<protein>
    <submittedName>
        <fullName evidence="2">Phenylacetyl-CoA:acceptor oxidoreductase PadD subunit</fullName>
    </submittedName>
</protein>
<evidence type="ECO:0000313" key="3">
    <source>
        <dbReference type="Proteomes" id="UP000182983"/>
    </source>
</evidence>
<sequence length="258" mass="26367">MTETREETRPDPARPDGIAATGLVVSGSGAGLLAILSLGGYGGLDAGAGLVLPGLALVGLGLLAMWLRPALSAEGETWRRVAAIAALVLFPLCGAALGWPDLIRLVWLPALVVLYAQARRIEAVRAIPAWSAPLHLPLLLTSAFAEGSGLLLLLAPLTMAGGAPDWTAGLMIALVAARLLVWMAYRRRLTGETVPAATAVVLLAFSTPFTLGGNVIPLALSIVAGMMPDLAPSALAAAGLAVVAGGWALRLVILTRAT</sequence>
<evidence type="ECO:0000313" key="2">
    <source>
        <dbReference type="EMBL" id="SEH30732.1"/>
    </source>
</evidence>
<reference evidence="3" key="1">
    <citation type="submission" date="2016-10" db="EMBL/GenBank/DDBJ databases">
        <authorList>
            <person name="Varghese N."/>
            <person name="Submissions S."/>
        </authorList>
    </citation>
    <scope>NUCLEOTIDE SEQUENCE [LARGE SCALE GENOMIC DNA]</scope>
    <source>
        <strain evidence="3">DSM 13234</strain>
    </source>
</reference>
<feature type="transmembrane region" description="Helical" evidence="1">
    <location>
        <begin position="21"/>
        <end position="44"/>
    </location>
</feature>
<accession>A0A1H6H618</accession>
<keyword evidence="3" id="KW-1185">Reference proteome</keyword>
<feature type="transmembrane region" description="Helical" evidence="1">
    <location>
        <begin position="81"/>
        <end position="99"/>
    </location>
</feature>
<dbReference type="Proteomes" id="UP000182983">
    <property type="component" value="Unassembled WGS sequence"/>
</dbReference>
<name>A0A1H6H618_MAGFU</name>
<keyword evidence="1" id="KW-1133">Transmembrane helix</keyword>
<feature type="transmembrane region" description="Helical" evidence="1">
    <location>
        <begin position="166"/>
        <end position="185"/>
    </location>
</feature>
<keyword evidence="1" id="KW-0812">Transmembrane</keyword>